<evidence type="ECO:0000259" key="1">
    <source>
        <dbReference type="Pfam" id="PF20946"/>
    </source>
</evidence>
<dbReference type="GO" id="GO:0003682">
    <property type="term" value="F:chromatin binding"/>
    <property type="evidence" value="ECO:0007669"/>
    <property type="project" value="TreeGrafter"/>
</dbReference>
<dbReference type="EMBL" id="DS268125">
    <property type="protein sequence ID" value="KMU81031.1"/>
    <property type="molecule type" value="Genomic_DNA"/>
</dbReference>
<dbReference type="AlphaFoldDB" id="A0A0J8R829"/>
<dbReference type="PANTHER" id="PTHR19932:SF10">
    <property type="entry name" value="WD REPEAT AND HMG-BOX DNA-BINDING PROTEIN 1"/>
    <property type="match status" value="1"/>
</dbReference>
<evidence type="ECO:0000313" key="2">
    <source>
        <dbReference type="EMBL" id="KMU81031.1"/>
    </source>
</evidence>
<feature type="domain" description="WDHD1/CFT4 helical bundle" evidence="1">
    <location>
        <begin position="12"/>
        <end position="115"/>
    </location>
</feature>
<accession>A0A0J8R829</accession>
<proteinExistence type="predicted"/>
<dbReference type="PANTHER" id="PTHR19932">
    <property type="entry name" value="WD REPEAT AND HMG-BOX DNA BINDING PROTEIN"/>
    <property type="match status" value="1"/>
</dbReference>
<dbReference type="GO" id="GO:0043596">
    <property type="term" value="C:nuclear replication fork"/>
    <property type="evidence" value="ECO:0007669"/>
    <property type="project" value="TreeGrafter"/>
</dbReference>
<dbReference type="GO" id="GO:0006261">
    <property type="term" value="P:DNA-templated DNA replication"/>
    <property type="evidence" value="ECO:0007669"/>
    <property type="project" value="TreeGrafter"/>
</dbReference>
<dbReference type="STRING" id="454286.A0A0J8R829"/>
<name>A0A0J8R829_COCIT</name>
<dbReference type="Pfam" id="PF20946">
    <property type="entry name" value="Ctf4_C"/>
    <property type="match status" value="1"/>
</dbReference>
<protein>
    <recommendedName>
        <fullName evidence="1">WDHD1/CFT4 helical bundle domain-containing protein</fullName>
    </recommendedName>
</protein>
<sequence>MDGTTAKDANRKLQESFVRANLESSLLEDCVEAGEGTSAQATEQRRKDVEIDKLILQMLAVECREGEERGMKAYELVTLLRDRTGKILEAASKVAQRYERFILDERIRKLAEKRLLGEDDGNDDDDDFA</sequence>
<dbReference type="GO" id="GO:0000278">
    <property type="term" value="P:mitotic cell cycle"/>
    <property type="evidence" value="ECO:0007669"/>
    <property type="project" value="TreeGrafter"/>
</dbReference>
<organism evidence="2 3">
    <name type="scientific">Coccidioides immitis RMSCC 3703</name>
    <dbReference type="NCBI Taxonomy" id="454286"/>
    <lineage>
        <taxon>Eukaryota</taxon>
        <taxon>Fungi</taxon>
        <taxon>Dikarya</taxon>
        <taxon>Ascomycota</taxon>
        <taxon>Pezizomycotina</taxon>
        <taxon>Eurotiomycetes</taxon>
        <taxon>Eurotiomycetidae</taxon>
        <taxon>Onygenales</taxon>
        <taxon>Onygenaceae</taxon>
        <taxon>Coccidioides</taxon>
    </lineage>
</organism>
<dbReference type="Proteomes" id="UP000054559">
    <property type="component" value="Unassembled WGS sequence"/>
</dbReference>
<dbReference type="InterPro" id="IPR048591">
    <property type="entry name" value="WDHD1/CFT4_hel"/>
</dbReference>
<evidence type="ECO:0000313" key="3">
    <source>
        <dbReference type="Proteomes" id="UP000054559"/>
    </source>
</evidence>
<dbReference type="GO" id="GO:0006281">
    <property type="term" value="P:DNA repair"/>
    <property type="evidence" value="ECO:0007669"/>
    <property type="project" value="TreeGrafter"/>
</dbReference>
<reference evidence="3" key="1">
    <citation type="journal article" date="2010" name="Genome Res.">
        <title>Population genomic sequencing of Coccidioides fungi reveals recent hybridization and transposon control.</title>
        <authorList>
            <person name="Neafsey D.E."/>
            <person name="Barker B.M."/>
            <person name="Sharpton T.J."/>
            <person name="Stajich J.E."/>
            <person name="Park D.J."/>
            <person name="Whiston E."/>
            <person name="Hung C.-Y."/>
            <person name="McMahan C."/>
            <person name="White J."/>
            <person name="Sykes S."/>
            <person name="Heiman D."/>
            <person name="Young S."/>
            <person name="Zeng Q."/>
            <person name="Abouelleil A."/>
            <person name="Aftuck L."/>
            <person name="Bessette D."/>
            <person name="Brown A."/>
            <person name="FitzGerald M."/>
            <person name="Lui A."/>
            <person name="Macdonald J.P."/>
            <person name="Priest M."/>
            <person name="Orbach M.J."/>
            <person name="Galgiani J.N."/>
            <person name="Kirkland T.N."/>
            <person name="Cole G.T."/>
            <person name="Birren B.W."/>
            <person name="Henn M.R."/>
            <person name="Taylor J.W."/>
            <person name="Rounsley S.D."/>
        </authorList>
    </citation>
    <scope>NUCLEOTIDE SEQUENCE [LARGE SCALE GENOMIC DNA]</scope>
    <source>
        <strain evidence="3">RMSCC 3703</strain>
    </source>
</reference>
<gene>
    <name evidence="2" type="ORF">CISG_02411</name>
</gene>